<comment type="caution">
    <text evidence="1">The sequence shown here is derived from an EMBL/GenBank/DDBJ whole genome shotgun (WGS) entry which is preliminary data.</text>
</comment>
<organism evidence="1 2">
    <name type="scientific">Viridibacterium curvum</name>
    <dbReference type="NCBI Taxonomy" id="1101404"/>
    <lineage>
        <taxon>Bacteria</taxon>
        <taxon>Pseudomonadati</taxon>
        <taxon>Pseudomonadota</taxon>
        <taxon>Betaproteobacteria</taxon>
        <taxon>Rhodocyclales</taxon>
        <taxon>Rhodocyclaceae</taxon>
        <taxon>Viridibacterium</taxon>
    </lineage>
</organism>
<dbReference type="Proteomes" id="UP001500547">
    <property type="component" value="Unassembled WGS sequence"/>
</dbReference>
<keyword evidence="2" id="KW-1185">Reference proteome</keyword>
<dbReference type="PANTHER" id="PTHR38471:SF2">
    <property type="entry name" value="FOUR HELIX BUNDLE PROTEIN"/>
    <property type="match status" value="1"/>
</dbReference>
<evidence type="ECO:0000313" key="1">
    <source>
        <dbReference type="EMBL" id="GAA5169760.1"/>
    </source>
</evidence>
<dbReference type="CDD" id="cd16377">
    <property type="entry name" value="23S_rRNA_IVP_like"/>
    <property type="match status" value="1"/>
</dbReference>
<dbReference type="EMBL" id="BAABLD010000015">
    <property type="protein sequence ID" value="GAA5169760.1"/>
    <property type="molecule type" value="Genomic_DNA"/>
</dbReference>
<proteinExistence type="predicted"/>
<dbReference type="NCBIfam" id="TIGR02436">
    <property type="entry name" value="four helix bundle protein"/>
    <property type="match status" value="1"/>
</dbReference>
<gene>
    <name evidence="1" type="ORF">GCM10025770_31720</name>
</gene>
<accession>A0ABP9QZZ3</accession>
<reference evidence="2" key="1">
    <citation type="journal article" date="2019" name="Int. J. Syst. Evol. Microbiol.">
        <title>The Global Catalogue of Microorganisms (GCM) 10K type strain sequencing project: providing services to taxonomists for standard genome sequencing and annotation.</title>
        <authorList>
            <consortium name="The Broad Institute Genomics Platform"/>
            <consortium name="The Broad Institute Genome Sequencing Center for Infectious Disease"/>
            <person name="Wu L."/>
            <person name="Ma J."/>
        </authorList>
    </citation>
    <scope>NUCLEOTIDE SEQUENCE [LARGE SCALE GENOMIC DNA]</scope>
    <source>
        <strain evidence="2">JCM 18715</strain>
    </source>
</reference>
<protein>
    <submittedName>
        <fullName evidence="1">Four helix bundle protein</fullName>
    </submittedName>
</protein>
<dbReference type="InterPro" id="IPR036583">
    <property type="entry name" value="23S_rRNA_IVS_sf"/>
</dbReference>
<dbReference type="RefSeq" id="WP_345534084.1">
    <property type="nucleotide sequence ID" value="NZ_BAABLD010000015.1"/>
</dbReference>
<evidence type="ECO:0000313" key="2">
    <source>
        <dbReference type="Proteomes" id="UP001500547"/>
    </source>
</evidence>
<name>A0ABP9QZZ3_9RHOO</name>
<dbReference type="SUPFAM" id="SSF158446">
    <property type="entry name" value="IVS-encoded protein-like"/>
    <property type="match status" value="1"/>
</dbReference>
<dbReference type="Pfam" id="PF05635">
    <property type="entry name" value="23S_rRNA_IVP"/>
    <property type="match status" value="1"/>
</dbReference>
<sequence length="121" mass="13803">MKVQRFEDLIAWQKAREWLKAIYALTRDGGFAKDSGLRDQFQRAVVSIMSNLAEGFERGSRPVFHRFVVIAKAPCAEVRSQRYMAFDTGYITEAQLQQLHAQANELARILGGLRISLETQN</sequence>
<dbReference type="Gene3D" id="1.20.1440.60">
    <property type="entry name" value="23S rRNA-intervening sequence"/>
    <property type="match status" value="1"/>
</dbReference>
<dbReference type="InterPro" id="IPR012657">
    <property type="entry name" value="23S_rRNA-intervening_sequence"/>
</dbReference>
<dbReference type="PANTHER" id="PTHR38471">
    <property type="entry name" value="FOUR HELIX BUNDLE PROTEIN"/>
    <property type="match status" value="1"/>
</dbReference>